<keyword evidence="4 7" id="KW-0812">Transmembrane</keyword>
<proteinExistence type="inferred from homology"/>
<keyword evidence="6 7" id="KW-0472">Membrane</keyword>
<name>A0A3E3K0V4_9FIRM</name>
<accession>A0A3E3K0V4</accession>
<dbReference type="GO" id="GO:0005886">
    <property type="term" value="C:plasma membrane"/>
    <property type="evidence" value="ECO:0007669"/>
    <property type="project" value="UniProtKB-SubCell"/>
</dbReference>
<feature type="transmembrane region" description="Helical" evidence="7">
    <location>
        <begin position="209"/>
        <end position="231"/>
    </location>
</feature>
<dbReference type="GO" id="GO:0055085">
    <property type="term" value="P:transmembrane transport"/>
    <property type="evidence" value="ECO:0007669"/>
    <property type="project" value="InterPro"/>
</dbReference>
<evidence type="ECO:0000256" key="3">
    <source>
        <dbReference type="ARBA" id="ARBA00022475"/>
    </source>
</evidence>
<dbReference type="CDD" id="cd06261">
    <property type="entry name" value="TM_PBP2"/>
    <property type="match status" value="1"/>
</dbReference>
<keyword evidence="2 7" id="KW-0813">Transport</keyword>
<feature type="transmembrane region" description="Helical" evidence="7">
    <location>
        <begin position="163"/>
        <end position="188"/>
    </location>
</feature>
<evidence type="ECO:0000313" key="10">
    <source>
        <dbReference type="Proteomes" id="UP000261080"/>
    </source>
</evidence>
<feature type="transmembrane region" description="Helical" evidence="7">
    <location>
        <begin position="117"/>
        <end position="138"/>
    </location>
</feature>
<dbReference type="InterPro" id="IPR035906">
    <property type="entry name" value="MetI-like_sf"/>
</dbReference>
<feature type="transmembrane region" description="Helical" evidence="7">
    <location>
        <begin position="26"/>
        <end position="52"/>
    </location>
</feature>
<comment type="similarity">
    <text evidence="7">Belongs to the binding-protein-dependent transport system permease family.</text>
</comment>
<evidence type="ECO:0000256" key="6">
    <source>
        <dbReference type="ARBA" id="ARBA00023136"/>
    </source>
</evidence>
<feature type="domain" description="ABC transmembrane type-1" evidence="8">
    <location>
        <begin position="80"/>
        <end position="289"/>
    </location>
</feature>
<dbReference type="SUPFAM" id="SSF161098">
    <property type="entry name" value="MetI-like"/>
    <property type="match status" value="1"/>
</dbReference>
<evidence type="ECO:0000256" key="1">
    <source>
        <dbReference type="ARBA" id="ARBA00004651"/>
    </source>
</evidence>
<evidence type="ECO:0000256" key="5">
    <source>
        <dbReference type="ARBA" id="ARBA00022989"/>
    </source>
</evidence>
<gene>
    <name evidence="9" type="ORF">DW016_10225</name>
</gene>
<dbReference type="InterPro" id="IPR000515">
    <property type="entry name" value="MetI-like"/>
</dbReference>
<evidence type="ECO:0000313" key="9">
    <source>
        <dbReference type="EMBL" id="RGE86430.1"/>
    </source>
</evidence>
<dbReference type="EMBL" id="QVLX01000005">
    <property type="protein sequence ID" value="RGE86430.1"/>
    <property type="molecule type" value="Genomic_DNA"/>
</dbReference>
<dbReference type="Gene3D" id="1.10.3720.10">
    <property type="entry name" value="MetI-like"/>
    <property type="match status" value="1"/>
</dbReference>
<sequence>MEHLQETGVRVKWGGGRKMRKRNNGFLLAFPALAGFLVFYFVPFLITVWYSVSFGIGKREFVGLDNFKSLFENEMFLLAVKNTIQYMAVTVPVTLAGAMFLSILLQNAVKGVRFFQLSFLYPMILPIASVVLGVQFLWGESGIWNRILELIGGEPKDWLNTSAAFWVLCILYCWRFTGYYVLIYFARLQMIPREYYEYATMFGAGKWQSFWHITWPMLIPTFGFTIVLSVMNGFKCYREAFLLGGNYPDDSIYLLQHFMNNNFQNLNYQKISAAAVSIVAALLVPAVVGYVLYLIVRRGKKYG</sequence>
<keyword evidence="10" id="KW-1185">Reference proteome</keyword>
<dbReference type="OrthoDB" id="9788108at2"/>
<dbReference type="Proteomes" id="UP000261080">
    <property type="component" value="Unassembled WGS sequence"/>
</dbReference>
<dbReference type="Pfam" id="PF00528">
    <property type="entry name" value="BPD_transp_1"/>
    <property type="match status" value="1"/>
</dbReference>
<dbReference type="InterPro" id="IPR050809">
    <property type="entry name" value="UgpAE/MalFG_permease"/>
</dbReference>
<evidence type="ECO:0000256" key="2">
    <source>
        <dbReference type="ARBA" id="ARBA00022448"/>
    </source>
</evidence>
<keyword evidence="5 7" id="KW-1133">Transmembrane helix</keyword>
<evidence type="ECO:0000259" key="8">
    <source>
        <dbReference type="PROSITE" id="PS50928"/>
    </source>
</evidence>
<dbReference type="PROSITE" id="PS50928">
    <property type="entry name" value="ABC_TM1"/>
    <property type="match status" value="1"/>
</dbReference>
<dbReference type="AlphaFoldDB" id="A0A3E3K0V4"/>
<evidence type="ECO:0000256" key="4">
    <source>
        <dbReference type="ARBA" id="ARBA00022692"/>
    </source>
</evidence>
<feature type="transmembrane region" description="Helical" evidence="7">
    <location>
        <begin position="84"/>
        <end position="105"/>
    </location>
</feature>
<feature type="transmembrane region" description="Helical" evidence="7">
    <location>
        <begin position="271"/>
        <end position="296"/>
    </location>
</feature>
<protein>
    <submittedName>
        <fullName evidence="9">Sugar ABC transporter permease</fullName>
    </submittedName>
</protein>
<organism evidence="9 10">
    <name type="scientific">Sellimonas intestinalis</name>
    <dbReference type="NCBI Taxonomy" id="1653434"/>
    <lineage>
        <taxon>Bacteria</taxon>
        <taxon>Bacillati</taxon>
        <taxon>Bacillota</taxon>
        <taxon>Clostridia</taxon>
        <taxon>Lachnospirales</taxon>
        <taxon>Lachnospiraceae</taxon>
        <taxon>Sellimonas</taxon>
    </lineage>
</organism>
<keyword evidence="3" id="KW-1003">Cell membrane</keyword>
<dbReference type="PANTHER" id="PTHR43227">
    <property type="entry name" value="BLL4140 PROTEIN"/>
    <property type="match status" value="1"/>
</dbReference>
<comment type="subcellular location">
    <subcellularLocation>
        <location evidence="1 7">Cell membrane</location>
        <topology evidence="1 7">Multi-pass membrane protein</topology>
    </subcellularLocation>
</comment>
<comment type="caution">
    <text evidence="9">The sequence shown here is derived from an EMBL/GenBank/DDBJ whole genome shotgun (WGS) entry which is preliminary data.</text>
</comment>
<dbReference type="PANTHER" id="PTHR43227:SF11">
    <property type="entry name" value="BLL4140 PROTEIN"/>
    <property type="match status" value="1"/>
</dbReference>
<evidence type="ECO:0000256" key="7">
    <source>
        <dbReference type="RuleBase" id="RU363032"/>
    </source>
</evidence>
<reference evidence="9 10" key="1">
    <citation type="submission" date="2018-08" db="EMBL/GenBank/DDBJ databases">
        <title>A genome reference for cultivated species of the human gut microbiota.</title>
        <authorList>
            <person name="Zou Y."/>
            <person name="Xue W."/>
            <person name="Luo G."/>
        </authorList>
    </citation>
    <scope>NUCLEOTIDE SEQUENCE [LARGE SCALE GENOMIC DNA]</scope>
    <source>
        <strain evidence="9 10">AF37-2AT</strain>
    </source>
</reference>